<proteinExistence type="predicted"/>
<keyword evidence="4" id="KW-0997">Cell inner membrane</keyword>
<accession>A0A0F9D4A3</accession>
<gene>
    <name evidence="9" type="ORF">LCGC14_2245860</name>
</gene>
<protein>
    <submittedName>
        <fullName evidence="9">Uncharacterized protein</fullName>
    </submittedName>
</protein>
<evidence type="ECO:0000256" key="6">
    <source>
        <dbReference type="ARBA" id="ARBA00022989"/>
    </source>
</evidence>
<keyword evidence="2" id="KW-0813">Transport</keyword>
<evidence type="ECO:0000256" key="5">
    <source>
        <dbReference type="ARBA" id="ARBA00022692"/>
    </source>
</evidence>
<dbReference type="CDD" id="cd06579">
    <property type="entry name" value="TM_PBP1_transp_AraH_like"/>
    <property type="match status" value="1"/>
</dbReference>
<sequence>MRNNSVILRFIRKYIISKGGVSVPKRHKFKRIFLRHSIWLVLIGVDVVFFLLTDRFFTTTNLLNIVFHGSLLGVVAIGESICLLTGKFDLSVGSIVALTGAIASWLMVTGQAAASGWGVHPVIAILIVLGVGMAAGYFNGFFIGKIGMNPLLTTLATMFAFRGLALLVTSGQTLYGLPQLYRFWGGGAVGPIPVAIIIMGILYFVFHFILTKKKFGRHVYAVGGNPLTARECGINVNRVIISAYILSGLLAAIGGILGSGRLNAAHARAGMGLELEVIAAAVIGGISLRGGRGSIIGTIAGMLVLSSIDSGLILLDVPAFWIQFTTGMVIFLAILIDTIKVKFFRMG</sequence>
<dbReference type="EMBL" id="LAZR01030510">
    <property type="protein sequence ID" value="KKL56394.1"/>
    <property type="molecule type" value="Genomic_DNA"/>
</dbReference>
<feature type="transmembrane region" description="Helical" evidence="8">
    <location>
        <begin position="32"/>
        <end position="53"/>
    </location>
</feature>
<feature type="transmembrane region" description="Helical" evidence="8">
    <location>
        <begin position="92"/>
        <end position="113"/>
    </location>
</feature>
<feature type="transmembrane region" description="Helical" evidence="8">
    <location>
        <begin position="295"/>
        <end position="314"/>
    </location>
</feature>
<dbReference type="GO" id="GO:0022857">
    <property type="term" value="F:transmembrane transporter activity"/>
    <property type="evidence" value="ECO:0007669"/>
    <property type="project" value="InterPro"/>
</dbReference>
<dbReference type="InterPro" id="IPR001851">
    <property type="entry name" value="ABC_transp_permease"/>
</dbReference>
<feature type="transmembrane region" description="Helical" evidence="8">
    <location>
        <begin position="65"/>
        <end position="85"/>
    </location>
</feature>
<comment type="caution">
    <text evidence="9">The sequence shown here is derived from an EMBL/GenBank/DDBJ whole genome shotgun (WGS) entry which is preliminary data.</text>
</comment>
<name>A0A0F9D4A3_9ZZZZ</name>
<dbReference type="AlphaFoldDB" id="A0A0F9D4A3"/>
<evidence type="ECO:0000256" key="8">
    <source>
        <dbReference type="SAM" id="Phobius"/>
    </source>
</evidence>
<keyword evidence="6 8" id="KW-1133">Transmembrane helix</keyword>
<feature type="transmembrane region" description="Helical" evidence="8">
    <location>
        <begin position="320"/>
        <end position="339"/>
    </location>
</feature>
<comment type="subcellular location">
    <subcellularLocation>
        <location evidence="1">Cell membrane</location>
        <topology evidence="1">Multi-pass membrane protein</topology>
    </subcellularLocation>
</comment>
<feature type="transmembrane region" description="Helical" evidence="8">
    <location>
        <begin position="269"/>
        <end position="288"/>
    </location>
</feature>
<dbReference type="Pfam" id="PF02653">
    <property type="entry name" value="BPD_transp_2"/>
    <property type="match status" value="1"/>
</dbReference>
<evidence type="ECO:0000256" key="4">
    <source>
        <dbReference type="ARBA" id="ARBA00022519"/>
    </source>
</evidence>
<feature type="transmembrane region" description="Helical" evidence="8">
    <location>
        <begin position="150"/>
        <end position="168"/>
    </location>
</feature>
<evidence type="ECO:0000256" key="1">
    <source>
        <dbReference type="ARBA" id="ARBA00004651"/>
    </source>
</evidence>
<feature type="transmembrane region" description="Helical" evidence="8">
    <location>
        <begin position="239"/>
        <end position="257"/>
    </location>
</feature>
<feature type="transmembrane region" description="Helical" evidence="8">
    <location>
        <begin position="119"/>
        <end position="138"/>
    </location>
</feature>
<evidence type="ECO:0000256" key="2">
    <source>
        <dbReference type="ARBA" id="ARBA00022448"/>
    </source>
</evidence>
<reference evidence="9" key="1">
    <citation type="journal article" date="2015" name="Nature">
        <title>Complex archaea that bridge the gap between prokaryotes and eukaryotes.</title>
        <authorList>
            <person name="Spang A."/>
            <person name="Saw J.H."/>
            <person name="Jorgensen S.L."/>
            <person name="Zaremba-Niedzwiedzka K."/>
            <person name="Martijn J."/>
            <person name="Lind A.E."/>
            <person name="van Eijk R."/>
            <person name="Schleper C."/>
            <person name="Guy L."/>
            <person name="Ettema T.J."/>
        </authorList>
    </citation>
    <scope>NUCLEOTIDE SEQUENCE</scope>
</reference>
<evidence type="ECO:0000256" key="7">
    <source>
        <dbReference type="ARBA" id="ARBA00023136"/>
    </source>
</evidence>
<evidence type="ECO:0000256" key="3">
    <source>
        <dbReference type="ARBA" id="ARBA00022475"/>
    </source>
</evidence>
<keyword evidence="3" id="KW-1003">Cell membrane</keyword>
<dbReference type="GO" id="GO:0005886">
    <property type="term" value="C:plasma membrane"/>
    <property type="evidence" value="ECO:0007669"/>
    <property type="project" value="UniProtKB-SubCell"/>
</dbReference>
<keyword evidence="7 8" id="KW-0472">Membrane</keyword>
<dbReference type="PANTHER" id="PTHR32196:SF21">
    <property type="entry name" value="ABC TRANSPORTER PERMEASE PROTEIN YPHD-RELATED"/>
    <property type="match status" value="1"/>
</dbReference>
<organism evidence="9">
    <name type="scientific">marine sediment metagenome</name>
    <dbReference type="NCBI Taxonomy" id="412755"/>
    <lineage>
        <taxon>unclassified sequences</taxon>
        <taxon>metagenomes</taxon>
        <taxon>ecological metagenomes</taxon>
    </lineage>
</organism>
<dbReference type="PANTHER" id="PTHR32196">
    <property type="entry name" value="ABC TRANSPORTER PERMEASE PROTEIN YPHD-RELATED-RELATED"/>
    <property type="match status" value="1"/>
</dbReference>
<feature type="transmembrane region" description="Helical" evidence="8">
    <location>
        <begin position="188"/>
        <end position="210"/>
    </location>
</feature>
<keyword evidence="5 8" id="KW-0812">Transmembrane</keyword>
<evidence type="ECO:0000313" key="9">
    <source>
        <dbReference type="EMBL" id="KKL56394.1"/>
    </source>
</evidence>